<keyword evidence="14" id="KW-1185">Reference proteome</keyword>
<feature type="region of interest" description="Disordered" evidence="11">
    <location>
        <begin position="346"/>
        <end position="367"/>
    </location>
</feature>
<evidence type="ECO:0000313" key="14">
    <source>
        <dbReference type="Proteomes" id="UP000325315"/>
    </source>
</evidence>
<dbReference type="Proteomes" id="UP000325315">
    <property type="component" value="Unassembled WGS sequence"/>
</dbReference>
<dbReference type="EMBL" id="SMMG02000005">
    <property type="protein sequence ID" value="KAA3472781.1"/>
    <property type="molecule type" value="Genomic_DNA"/>
</dbReference>
<comment type="similarity">
    <text evidence="2">Belongs to the type IV zinc-finger family. Class A subfamily.</text>
</comment>
<dbReference type="FunFam" id="3.30.50.10:FF:000018">
    <property type="entry name" value="GATA transcription factor"/>
    <property type="match status" value="1"/>
</dbReference>
<keyword evidence="9" id="KW-0539">Nucleus</keyword>
<dbReference type="Pfam" id="PF00320">
    <property type="entry name" value="GATA"/>
    <property type="match status" value="1"/>
</dbReference>
<keyword evidence="3 10" id="KW-0479">Metal-binding</keyword>
<evidence type="ECO:0000256" key="6">
    <source>
        <dbReference type="ARBA" id="ARBA00023125"/>
    </source>
</evidence>
<dbReference type="InterPro" id="IPR003615">
    <property type="entry name" value="HNH_nuc"/>
</dbReference>
<evidence type="ECO:0000256" key="2">
    <source>
        <dbReference type="ARBA" id="ARBA00005694"/>
    </source>
</evidence>
<feature type="compositionally biased region" description="Low complexity" evidence="11">
    <location>
        <begin position="346"/>
        <end position="357"/>
    </location>
</feature>
<dbReference type="OrthoDB" id="2162994at2759"/>
<comment type="caution">
    <text evidence="13">The sequence shown here is derived from an EMBL/GenBank/DDBJ whole genome shotgun (WGS) entry which is preliminary data.</text>
</comment>
<gene>
    <name evidence="13" type="ORF">EPI10_023227</name>
</gene>
<evidence type="ECO:0000256" key="7">
    <source>
        <dbReference type="ARBA" id="ARBA00023159"/>
    </source>
</evidence>
<dbReference type="PROSITE" id="PS00344">
    <property type="entry name" value="GATA_ZN_FINGER_1"/>
    <property type="match status" value="1"/>
</dbReference>
<proteinExistence type="inferred from homology"/>
<dbReference type="SMART" id="SM00401">
    <property type="entry name" value="ZnF_GATA"/>
    <property type="match status" value="1"/>
</dbReference>
<dbReference type="Pfam" id="PF14279">
    <property type="entry name" value="HNH_5"/>
    <property type="match status" value="1"/>
</dbReference>
<evidence type="ECO:0000256" key="10">
    <source>
        <dbReference type="PROSITE-ProRule" id="PRU00094"/>
    </source>
</evidence>
<dbReference type="GO" id="GO:0008270">
    <property type="term" value="F:zinc ion binding"/>
    <property type="evidence" value="ECO:0007669"/>
    <property type="project" value="UniProtKB-KW"/>
</dbReference>
<dbReference type="InterPro" id="IPR052892">
    <property type="entry name" value="NA-targeting_endonuclease"/>
</dbReference>
<keyword evidence="5" id="KW-0805">Transcription regulation</keyword>
<evidence type="ECO:0000256" key="4">
    <source>
        <dbReference type="ARBA" id="ARBA00022833"/>
    </source>
</evidence>
<dbReference type="CDD" id="cd00085">
    <property type="entry name" value="HNHc"/>
    <property type="match status" value="1"/>
</dbReference>
<sequence>MAQFTPQGRLKLLFHGDGVEPKDPFHYKLVSNVFGGSGGLKSLQAHKGMLRFLGSTTRRSHFSSSLKKGSKFNATASLNVSDEGLYDEEDYDSEFGTDELSCFRGLVLDISYRPINVVCWKRAICLEFMEKADVLEYYDQTVNSPSGSFNIPAVLRIPHLLQVVKRQRININLSRKNILFRDKFTCQYCSARDNLTIDHVLPAARGGEWKWENLVTACAECNSKKGRKTLEEANMKLIKVPKAPKDYDILAIPLTSAAIMMLRKRNGTPEEWRQNVSVSGEYHQPEQVLSSPCSKLGASIDDLFPTQNTEVDVSLEWLSIFVEDCLSSTGNCIPVAATAAPNVTTTATTTTKPTNSAKKPHQITPPSLQKFVVPGKARSKRKRVSTTLSKTKNNPFCSWYQSLQLPNSDPLLLQQSCWLADSELIMPKKEDDSSSGMVGYSEVEESTKKEGMEEEKAAAAAAVVSKESIGDGNNNGVNQQQPRRCSHCLAQRTPQWRAGPLGPKTLCNACGVRYKSGRLLPEYRPAKSPTFVSYLHSNSHKKVMEMRMSLLSSIPSEQ</sequence>
<comment type="subcellular location">
    <subcellularLocation>
        <location evidence="1">Nucleus</location>
    </subcellularLocation>
</comment>
<keyword evidence="3 10" id="KW-0863">Zinc-finger</keyword>
<name>A0A5B6VUC3_9ROSI</name>
<dbReference type="SMART" id="SM00507">
    <property type="entry name" value="HNHc"/>
    <property type="match status" value="1"/>
</dbReference>
<dbReference type="GO" id="GO:0005634">
    <property type="term" value="C:nucleus"/>
    <property type="evidence" value="ECO:0007669"/>
    <property type="project" value="UniProtKB-SubCell"/>
</dbReference>
<dbReference type="PANTHER" id="PTHR33877:SF2">
    <property type="entry name" value="OS07G0170200 PROTEIN"/>
    <property type="match status" value="1"/>
</dbReference>
<keyword evidence="6" id="KW-0238">DNA-binding</keyword>
<dbReference type="GO" id="GO:0043565">
    <property type="term" value="F:sequence-specific DNA binding"/>
    <property type="evidence" value="ECO:0007669"/>
    <property type="project" value="InterPro"/>
</dbReference>
<evidence type="ECO:0000313" key="13">
    <source>
        <dbReference type="EMBL" id="KAA3472781.1"/>
    </source>
</evidence>
<dbReference type="InterPro" id="IPR013088">
    <property type="entry name" value="Znf_NHR/GATA"/>
</dbReference>
<evidence type="ECO:0000256" key="3">
    <source>
        <dbReference type="ARBA" id="ARBA00022771"/>
    </source>
</evidence>
<reference evidence="14" key="1">
    <citation type="journal article" date="2019" name="Plant Biotechnol. J.">
        <title>Genome sequencing of the Australian wild diploid species Gossypium australe highlights disease resistance and delayed gland morphogenesis.</title>
        <authorList>
            <person name="Cai Y."/>
            <person name="Cai X."/>
            <person name="Wang Q."/>
            <person name="Wang P."/>
            <person name="Zhang Y."/>
            <person name="Cai C."/>
            <person name="Xu Y."/>
            <person name="Wang K."/>
            <person name="Zhou Z."/>
            <person name="Wang C."/>
            <person name="Geng S."/>
            <person name="Li B."/>
            <person name="Dong Q."/>
            <person name="Hou Y."/>
            <person name="Wang H."/>
            <person name="Ai P."/>
            <person name="Liu Z."/>
            <person name="Yi F."/>
            <person name="Sun M."/>
            <person name="An G."/>
            <person name="Cheng J."/>
            <person name="Zhang Y."/>
            <person name="Shi Q."/>
            <person name="Xie Y."/>
            <person name="Shi X."/>
            <person name="Chang Y."/>
            <person name="Huang F."/>
            <person name="Chen Y."/>
            <person name="Hong S."/>
            <person name="Mi L."/>
            <person name="Sun Q."/>
            <person name="Zhang L."/>
            <person name="Zhou B."/>
            <person name="Peng R."/>
            <person name="Zhang X."/>
            <person name="Liu F."/>
        </authorList>
    </citation>
    <scope>NUCLEOTIDE SEQUENCE [LARGE SCALE GENOMIC DNA]</scope>
    <source>
        <strain evidence="14">cv. PA1801</strain>
    </source>
</reference>
<feature type="domain" description="GATA-type" evidence="12">
    <location>
        <begin position="479"/>
        <end position="515"/>
    </location>
</feature>
<organism evidence="13 14">
    <name type="scientific">Gossypium australe</name>
    <dbReference type="NCBI Taxonomy" id="47621"/>
    <lineage>
        <taxon>Eukaryota</taxon>
        <taxon>Viridiplantae</taxon>
        <taxon>Streptophyta</taxon>
        <taxon>Embryophyta</taxon>
        <taxon>Tracheophyta</taxon>
        <taxon>Spermatophyta</taxon>
        <taxon>Magnoliopsida</taxon>
        <taxon>eudicotyledons</taxon>
        <taxon>Gunneridae</taxon>
        <taxon>Pentapetalae</taxon>
        <taxon>rosids</taxon>
        <taxon>malvids</taxon>
        <taxon>Malvales</taxon>
        <taxon>Malvaceae</taxon>
        <taxon>Malvoideae</taxon>
        <taxon>Gossypium</taxon>
    </lineage>
</organism>
<evidence type="ECO:0000256" key="11">
    <source>
        <dbReference type="SAM" id="MobiDB-lite"/>
    </source>
</evidence>
<evidence type="ECO:0000256" key="9">
    <source>
        <dbReference type="ARBA" id="ARBA00023242"/>
    </source>
</evidence>
<keyword evidence="8" id="KW-0804">Transcription</keyword>
<keyword evidence="4" id="KW-0862">Zinc</keyword>
<dbReference type="GO" id="GO:0006355">
    <property type="term" value="P:regulation of DNA-templated transcription"/>
    <property type="evidence" value="ECO:0007669"/>
    <property type="project" value="InterPro"/>
</dbReference>
<dbReference type="CDD" id="cd00202">
    <property type="entry name" value="ZnF_GATA"/>
    <property type="match status" value="1"/>
</dbReference>
<evidence type="ECO:0000256" key="8">
    <source>
        <dbReference type="ARBA" id="ARBA00023163"/>
    </source>
</evidence>
<evidence type="ECO:0000256" key="5">
    <source>
        <dbReference type="ARBA" id="ARBA00023015"/>
    </source>
</evidence>
<dbReference type="Gene3D" id="3.30.50.10">
    <property type="entry name" value="Erythroid Transcription Factor GATA-1, subunit A"/>
    <property type="match status" value="1"/>
</dbReference>
<dbReference type="SUPFAM" id="SSF57716">
    <property type="entry name" value="Glucocorticoid receptor-like (DNA-binding domain)"/>
    <property type="match status" value="1"/>
</dbReference>
<dbReference type="InterPro" id="IPR000679">
    <property type="entry name" value="Znf_GATA"/>
</dbReference>
<accession>A0A5B6VUC3</accession>
<dbReference type="PANTHER" id="PTHR33877">
    <property type="entry name" value="SLL1193 PROTEIN"/>
    <property type="match status" value="1"/>
</dbReference>
<dbReference type="InterPro" id="IPR029471">
    <property type="entry name" value="HNH_5"/>
</dbReference>
<protein>
    <submittedName>
        <fullName evidence="13">GATA transcription factor 5-like</fullName>
    </submittedName>
</protein>
<dbReference type="Gene3D" id="1.10.30.50">
    <property type="match status" value="1"/>
</dbReference>
<dbReference type="PROSITE" id="PS50114">
    <property type="entry name" value="GATA_ZN_FINGER_2"/>
    <property type="match status" value="1"/>
</dbReference>
<evidence type="ECO:0000256" key="1">
    <source>
        <dbReference type="ARBA" id="ARBA00004123"/>
    </source>
</evidence>
<keyword evidence="7" id="KW-0010">Activator</keyword>
<evidence type="ECO:0000259" key="12">
    <source>
        <dbReference type="PROSITE" id="PS50114"/>
    </source>
</evidence>
<dbReference type="AlphaFoldDB" id="A0A5B6VUC3"/>